<dbReference type="AlphaFoldDB" id="A0A9X8CZT8"/>
<reference evidence="1 2" key="1">
    <citation type="submission" date="2018-09" db="EMBL/GenBank/DDBJ databases">
        <title>Acidovorax cavernicola nov. sp. isolated from Gruta de las Maravillas (Aracena, Spain).</title>
        <authorList>
            <person name="Jurado V."/>
            <person name="Gutierrez-Patricio S."/>
            <person name="Gonzalez-Pimentel J.L."/>
            <person name="Miller A.Z."/>
            <person name="Laiz L."/>
            <person name="Saiz-Jimenez C."/>
        </authorList>
    </citation>
    <scope>NUCLEOTIDE SEQUENCE [LARGE SCALE GENOMIC DNA]</scope>
    <source>
        <strain evidence="1 2">1011MAR4D40.2</strain>
    </source>
</reference>
<evidence type="ECO:0000313" key="2">
    <source>
        <dbReference type="Proteomes" id="UP000265619"/>
    </source>
</evidence>
<feature type="non-terminal residue" evidence="1">
    <location>
        <position position="73"/>
    </location>
</feature>
<organism evidence="1 2">
    <name type="scientific">Acidovorax cavernicola</name>
    <dbReference type="NCBI Taxonomy" id="1675792"/>
    <lineage>
        <taxon>Bacteria</taxon>
        <taxon>Pseudomonadati</taxon>
        <taxon>Pseudomonadota</taxon>
        <taxon>Betaproteobacteria</taxon>
        <taxon>Burkholderiales</taxon>
        <taxon>Comamonadaceae</taxon>
        <taxon>Acidovorax</taxon>
    </lineage>
</organism>
<dbReference type="EMBL" id="QXMN01000051">
    <property type="protein sequence ID" value="RIX74460.1"/>
    <property type="molecule type" value="Genomic_DNA"/>
</dbReference>
<name>A0A9X8CZT8_9BURK</name>
<accession>A0A9X8CZT8</accession>
<gene>
    <name evidence="1" type="ORF">D3H34_27395</name>
</gene>
<proteinExistence type="predicted"/>
<comment type="caution">
    <text evidence="1">The sequence shown here is derived from an EMBL/GenBank/DDBJ whole genome shotgun (WGS) entry which is preliminary data.</text>
</comment>
<sequence>MNREKEQRQRLVELLGLVVQGLTNGRLHLMPGWESAVEFDGQHLTRLALDLRFDQPAAGATLVPMPSPSGGLG</sequence>
<protein>
    <submittedName>
        <fullName evidence="1">Uncharacterized protein</fullName>
    </submittedName>
</protein>
<dbReference type="Proteomes" id="UP000265619">
    <property type="component" value="Unassembled WGS sequence"/>
</dbReference>
<evidence type="ECO:0000313" key="1">
    <source>
        <dbReference type="EMBL" id="RIX74460.1"/>
    </source>
</evidence>
<keyword evidence="2" id="KW-1185">Reference proteome</keyword>